<protein>
    <submittedName>
        <fullName evidence="2">Uncharacterized protein LOC136081911</fullName>
    </submittedName>
</protein>
<keyword evidence="1" id="KW-1185">Reference proteome</keyword>
<dbReference type="RefSeq" id="XP_065656375.1">
    <property type="nucleotide sequence ID" value="XM_065800303.1"/>
</dbReference>
<gene>
    <name evidence="2" type="primary">LOC136081911</name>
</gene>
<name>A0ABM4C488_HYDVU</name>
<sequence length="240" mass="27820">MRNFHVEGNGFWRQKKKLGFRVYLTHCFKDRSKEVGVVKRVSNVVRKRRERRLKSLLEFALVQRVPDIDHICCLVRNMQCSLPYSEHKEHLFHPEIIMDEFKRMSIVTKEAALDMLLQVVKKLYPCLDIPSALIQFHKNTTRKGVLCPIDIASSEDNISSPGPQLIFGENITIVDKGKVIAIGHRHNDSLHVLQLIAYYYIMDLSYPRSFGGVLGLLQHYVLQISFACTNKLWLKKCKVL</sequence>
<evidence type="ECO:0000313" key="2">
    <source>
        <dbReference type="RefSeq" id="XP_065656375.1"/>
    </source>
</evidence>
<reference evidence="2" key="1">
    <citation type="submission" date="2025-08" db="UniProtKB">
        <authorList>
            <consortium name="RefSeq"/>
        </authorList>
    </citation>
    <scope>IDENTIFICATION</scope>
</reference>
<evidence type="ECO:0000313" key="1">
    <source>
        <dbReference type="Proteomes" id="UP001652625"/>
    </source>
</evidence>
<proteinExistence type="predicted"/>
<organism evidence="1 2">
    <name type="scientific">Hydra vulgaris</name>
    <name type="common">Hydra</name>
    <name type="synonym">Hydra attenuata</name>
    <dbReference type="NCBI Taxonomy" id="6087"/>
    <lineage>
        <taxon>Eukaryota</taxon>
        <taxon>Metazoa</taxon>
        <taxon>Cnidaria</taxon>
        <taxon>Hydrozoa</taxon>
        <taxon>Hydroidolina</taxon>
        <taxon>Anthoathecata</taxon>
        <taxon>Aplanulata</taxon>
        <taxon>Hydridae</taxon>
        <taxon>Hydra</taxon>
    </lineage>
</organism>
<dbReference type="GeneID" id="136081911"/>
<dbReference type="Proteomes" id="UP001652625">
    <property type="component" value="Chromosome 06"/>
</dbReference>
<accession>A0ABM4C488</accession>